<feature type="compositionally biased region" description="Low complexity" evidence="1">
    <location>
        <begin position="774"/>
        <end position="785"/>
    </location>
</feature>
<evidence type="ECO:0000313" key="3">
    <source>
        <dbReference type="EMBL" id="OMJ26291.1"/>
    </source>
</evidence>
<dbReference type="AlphaFoldDB" id="A0A1R1YH99"/>
<evidence type="ECO:0000256" key="1">
    <source>
        <dbReference type="SAM" id="MobiDB-lite"/>
    </source>
</evidence>
<dbReference type="EMBL" id="LSSN01000040">
    <property type="protein sequence ID" value="OMJ26291.1"/>
    <property type="molecule type" value="Genomic_DNA"/>
</dbReference>
<dbReference type="CDD" id="cd00072">
    <property type="entry name" value="GYF"/>
    <property type="match status" value="1"/>
</dbReference>
<dbReference type="Proteomes" id="UP000187283">
    <property type="component" value="Unassembled WGS sequence"/>
</dbReference>
<dbReference type="InterPro" id="IPR035445">
    <property type="entry name" value="GYF-like_dom_sf"/>
</dbReference>
<evidence type="ECO:0000313" key="4">
    <source>
        <dbReference type="Proteomes" id="UP000187283"/>
    </source>
</evidence>
<evidence type="ECO:0000259" key="2">
    <source>
        <dbReference type="PROSITE" id="PS50829"/>
    </source>
</evidence>
<dbReference type="PROSITE" id="PS50829">
    <property type="entry name" value="GYF"/>
    <property type="match status" value="1"/>
</dbReference>
<comment type="caution">
    <text evidence="3">The sequence shown here is derived from an EMBL/GenBank/DDBJ whole genome shotgun (WGS) entry which is preliminary data.</text>
</comment>
<feature type="compositionally biased region" description="Polar residues" evidence="1">
    <location>
        <begin position="737"/>
        <end position="748"/>
    </location>
</feature>
<dbReference type="InterPro" id="IPR051640">
    <property type="entry name" value="GRB10-interact_GYF"/>
</dbReference>
<gene>
    <name evidence="3" type="ORF">AYI70_g286</name>
</gene>
<feature type="compositionally biased region" description="Low complexity" evidence="1">
    <location>
        <begin position="699"/>
        <end position="719"/>
    </location>
</feature>
<feature type="compositionally biased region" description="Basic and acidic residues" evidence="1">
    <location>
        <begin position="724"/>
        <end position="733"/>
    </location>
</feature>
<dbReference type="Pfam" id="PF02213">
    <property type="entry name" value="GYF"/>
    <property type="match status" value="1"/>
</dbReference>
<dbReference type="SMART" id="SM00444">
    <property type="entry name" value="GYF"/>
    <property type="match status" value="1"/>
</dbReference>
<feature type="compositionally biased region" description="Polar residues" evidence="1">
    <location>
        <begin position="517"/>
        <end position="540"/>
    </location>
</feature>
<dbReference type="OrthoDB" id="6415790at2759"/>
<feature type="compositionally biased region" description="Polar residues" evidence="1">
    <location>
        <begin position="35"/>
        <end position="51"/>
    </location>
</feature>
<dbReference type="GO" id="GO:0005829">
    <property type="term" value="C:cytosol"/>
    <property type="evidence" value="ECO:0007669"/>
    <property type="project" value="TreeGrafter"/>
</dbReference>
<dbReference type="SUPFAM" id="SSF55277">
    <property type="entry name" value="GYF domain"/>
    <property type="match status" value="1"/>
</dbReference>
<dbReference type="Gene3D" id="3.30.1490.40">
    <property type="match status" value="1"/>
</dbReference>
<organism evidence="3 4">
    <name type="scientific">Smittium culicis</name>
    <dbReference type="NCBI Taxonomy" id="133412"/>
    <lineage>
        <taxon>Eukaryota</taxon>
        <taxon>Fungi</taxon>
        <taxon>Fungi incertae sedis</taxon>
        <taxon>Zoopagomycota</taxon>
        <taxon>Kickxellomycotina</taxon>
        <taxon>Harpellomycetes</taxon>
        <taxon>Harpellales</taxon>
        <taxon>Legeriomycetaceae</taxon>
        <taxon>Smittium</taxon>
    </lineage>
</organism>
<proteinExistence type="predicted"/>
<feature type="compositionally biased region" description="Polar residues" evidence="1">
    <location>
        <begin position="689"/>
        <end position="698"/>
    </location>
</feature>
<reference evidence="3 4" key="1">
    <citation type="submission" date="2017-01" db="EMBL/GenBank/DDBJ databases">
        <authorList>
            <person name="Mah S.A."/>
            <person name="Swanson W.J."/>
            <person name="Moy G.W."/>
            <person name="Vacquier V.D."/>
        </authorList>
    </citation>
    <scope>NUCLEOTIDE SEQUENCE [LARGE SCALE GENOMIC DNA]</scope>
    <source>
        <strain evidence="3 4">GSMNP</strain>
    </source>
</reference>
<keyword evidence="4" id="KW-1185">Reference proteome</keyword>
<dbReference type="InterPro" id="IPR003169">
    <property type="entry name" value="GYF"/>
</dbReference>
<name>A0A1R1YH99_9FUNG</name>
<sequence>MATQMNFGPEWMRRAPEKSLGSPDFSTPEKAINSPGYTATENSTDKSSQAGNPKKLIYTSQQILDLFNEAKISIAEDMKDRAEIVISKKALLPMSLIEMTNAEAEKLAGPVNSELNKRFIIQQQQQQKRMQHLAQQQSLLASSRKLSAMDKRSGPGSAYPSNPNDPSSRDYGQKDQWASAKIRRGMVGTFDSSGSFKYYDEANAHNDQNKRFNQFANNHRNLGNEDALLALLEEPIWIYRDPKGALQGPFSGLSMQEWFEAGYFPDDLQVRKNDWPEFETLNSVILQLQNTAEPFIVATLLDSGRESAEPAYHNQPPALNHAIPSNIDLNAAHAQNDTLISEDAKFLYSKIISQANFSNEPESQQNRSQVVAARSIQLAQILAEQENILVEINERQQLLQLLQQQAQQQLLQLGNVLAQEQQQLRQQAHLSNTSVPQEFLLRLQHQTRIAEESIRMDLNQQTQMHVASLSQLENALDPIVVDAVQRGGLSYAVSLIRQQLRQLEAHIIVEQQALNSGTSINPNDQQNINTSSLNQENLTRPPNKDPSPPNNAPTSNLSSNTNEPVESKNIPKSSTKQSSSNDKKKSPKADVSSVSNKMKNLDIKDNNKSTKDKSQASESSPMNQDSKQDQKNKNKAPQKNKSQQSASNNKDKPSETSKQDKKSSKSSNTANKQKKASTESIANKDLAPSDSSKPGNNGSTEPNSKPSSKTSSPWLTSTTGNKKTLSEIQKEEALVQLKNQNKTQSPKSYASLVGSPKISSEKSSPKPSGEKSSKNNNNNSKTKSPSPSPEFLSWCRNALGTLTGINVDEFIEVLLTFPIDPPKSSLEIISDQVYAHSKSLNGNAFASEFVKRRKQDANIEPKTPKIDSKTSEFTLVSKKGKKASK</sequence>
<protein>
    <submittedName>
        <fullName evidence="3">GYF domain-containing protein mpd2</fullName>
    </submittedName>
</protein>
<feature type="domain" description="GYF" evidence="2">
    <location>
        <begin position="234"/>
        <end position="282"/>
    </location>
</feature>
<feature type="region of interest" description="Disordered" evidence="1">
    <location>
        <begin position="517"/>
        <end position="790"/>
    </location>
</feature>
<feature type="compositionally biased region" description="Basic and acidic residues" evidence="1">
    <location>
        <begin position="856"/>
        <end position="870"/>
    </location>
</feature>
<feature type="compositionally biased region" description="Basic and acidic residues" evidence="1">
    <location>
        <begin position="759"/>
        <end position="773"/>
    </location>
</feature>
<feature type="compositionally biased region" description="Low complexity" evidence="1">
    <location>
        <begin position="639"/>
        <end position="648"/>
    </location>
</feature>
<dbReference type="PANTHER" id="PTHR14445:SF36">
    <property type="entry name" value="FI03272P-RELATED"/>
    <property type="match status" value="1"/>
</dbReference>
<feature type="compositionally biased region" description="Basic and acidic residues" evidence="1">
    <location>
        <begin position="599"/>
        <end position="615"/>
    </location>
</feature>
<feature type="region of interest" description="Disordered" evidence="1">
    <location>
        <begin position="145"/>
        <end position="175"/>
    </location>
</feature>
<feature type="compositionally biased region" description="Polar residues" evidence="1">
    <location>
        <begin position="552"/>
        <end position="580"/>
    </location>
</feature>
<dbReference type="PANTHER" id="PTHR14445">
    <property type="entry name" value="GRB10 INTERACTING GYF PROTEIN"/>
    <property type="match status" value="1"/>
</dbReference>
<feature type="compositionally biased region" description="Basic and acidic residues" evidence="1">
    <location>
        <begin position="649"/>
        <end position="663"/>
    </location>
</feature>
<feature type="region of interest" description="Disordered" evidence="1">
    <location>
        <begin position="856"/>
        <end position="885"/>
    </location>
</feature>
<accession>A0A1R1YH99</accession>
<feature type="region of interest" description="Disordered" evidence="1">
    <location>
        <begin position="1"/>
        <end position="53"/>
    </location>
</feature>
<dbReference type="STRING" id="133412.A0A1R1YH99"/>